<keyword evidence="1" id="KW-0472">Membrane</keyword>
<keyword evidence="3" id="KW-1185">Reference proteome</keyword>
<keyword evidence="1" id="KW-0812">Transmembrane</keyword>
<dbReference type="OrthoDB" id="4558116at2"/>
<sequence length="88" mass="9308">MTRSTTFASASLTRHLVRGVIGFGGLIGAFAFLPVVGLYSLLLLPLGVLALRGCPMCWTIGLLETISNGRLRRACDDGRCSVAVAARE</sequence>
<comment type="caution">
    <text evidence="2">The sequence shown here is derived from an EMBL/GenBank/DDBJ whole genome shotgun (WGS) entry which is preliminary data.</text>
</comment>
<dbReference type="RefSeq" id="WP_132211624.1">
    <property type="nucleotide sequence ID" value="NZ_SLWN01000008.1"/>
</dbReference>
<organism evidence="2 3">
    <name type="scientific">Kribbella steppae</name>
    <dbReference type="NCBI Taxonomy" id="2512223"/>
    <lineage>
        <taxon>Bacteria</taxon>
        <taxon>Bacillati</taxon>
        <taxon>Actinomycetota</taxon>
        <taxon>Actinomycetes</taxon>
        <taxon>Propionibacteriales</taxon>
        <taxon>Kribbellaceae</taxon>
        <taxon>Kribbella</taxon>
    </lineage>
</organism>
<keyword evidence="1" id="KW-1133">Transmembrane helix</keyword>
<evidence type="ECO:0000256" key="1">
    <source>
        <dbReference type="SAM" id="Phobius"/>
    </source>
</evidence>
<gene>
    <name evidence="2" type="ORF">EV652_108358</name>
</gene>
<accession>A0A4R2HBT8</accession>
<proteinExistence type="predicted"/>
<name>A0A4R2HBT8_9ACTN</name>
<evidence type="ECO:0000313" key="3">
    <source>
        <dbReference type="Proteomes" id="UP000294508"/>
    </source>
</evidence>
<dbReference type="AlphaFoldDB" id="A0A4R2HBT8"/>
<reference evidence="2 3" key="1">
    <citation type="journal article" date="2015" name="Stand. Genomic Sci.">
        <title>Genomic Encyclopedia of Bacterial and Archaeal Type Strains, Phase III: the genomes of soil and plant-associated and newly described type strains.</title>
        <authorList>
            <person name="Whitman W.B."/>
            <person name="Woyke T."/>
            <person name="Klenk H.P."/>
            <person name="Zhou Y."/>
            <person name="Lilburn T.G."/>
            <person name="Beck B.J."/>
            <person name="De Vos P."/>
            <person name="Vandamme P."/>
            <person name="Eisen J.A."/>
            <person name="Garrity G."/>
            <person name="Hugenholtz P."/>
            <person name="Kyrpides N.C."/>
        </authorList>
    </citation>
    <scope>NUCLEOTIDE SEQUENCE [LARGE SCALE GENOMIC DNA]</scope>
    <source>
        <strain evidence="2 3">VKM Ac-2572</strain>
    </source>
</reference>
<evidence type="ECO:0000313" key="2">
    <source>
        <dbReference type="EMBL" id="TCO24822.1"/>
    </source>
</evidence>
<dbReference type="EMBL" id="SLWN01000008">
    <property type="protein sequence ID" value="TCO24822.1"/>
    <property type="molecule type" value="Genomic_DNA"/>
</dbReference>
<protein>
    <submittedName>
        <fullName evidence="2">Uncharacterized protein</fullName>
    </submittedName>
</protein>
<dbReference type="Proteomes" id="UP000294508">
    <property type="component" value="Unassembled WGS sequence"/>
</dbReference>
<feature type="transmembrane region" description="Helical" evidence="1">
    <location>
        <begin position="16"/>
        <end position="36"/>
    </location>
</feature>